<gene>
    <name evidence="3" type="ORF">RQP53_12470</name>
</gene>
<reference evidence="3" key="1">
    <citation type="submission" date="2023-09" db="EMBL/GenBank/DDBJ databases">
        <title>Paucibacter sp. APW11 Genome sequencing and assembly.</title>
        <authorList>
            <person name="Kim I."/>
        </authorList>
    </citation>
    <scope>NUCLEOTIDE SEQUENCE</scope>
    <source>
        <strain evidence="3">APW11</strain>
    </source>
</reference>
<sequence length="260" mass="27411">MSKGQRGNKEAKKPKQPPKPLLPPASPDRHEAPLPPRSRAMAASQSPHIRQPSGHVYRFSRARNGWGLTPPVLVLSTAMLFAGAAQAGLVLVGQNDSWKVKNPRNELATDMSLLTNGPALSCALSSGGAAFDSCSQGLANGLTFFVGTGANAGSGVAANGYYVITFSNLAAGTEISVDFSYGPHNVVDISLVTDYNYLGQFDPAFPPGPPGQDGLIHGLAEPPASALILLAMLGLAIPRKLGRRMENWWAARSEQRGMMP</sequence>
<feature type="transmembrane region" description="Helical" evidence="2">
    <location>
        <begin position="215"/>
        <end position="237"/>
    </location>
</feature>
<proteinExistence type="predicted"/>
<dbReference type="RefSeq" id="WP_315650631.1">
    <property type="nucleotide sequence ID" value="NZ_JAVXZY010000004.1"/>
</dbReference>
<evidence type="ECO:0000256" key="1">
    <source>
        <dbReference type="SAM" id="MobiDB-lite"/>
    </source>
</evidence>
<keyword evidence="2" id="KW-0812">Transmembrane</keyword>
<evidence type="ECO:0000313" key="3">
    <source>
        <dbReference type="EMBL" id="MDT9000082.1"/>
    </source>
</evidence>
<name>A0ABU3PDB5_9BURK</name>
<feature type="transmembrane region" description="Helical" evidence="2">
    <location>
        <begin position="68"/>
        <end position="92"/>
    </location>
</feature>
<dbReference type="EMBL" id="JAVXZY010000004">
    <property type="protein sequence ID" value="MDT9000082.1"/>
    <property type="molecule type" value="Genomic_DNA"/>
</dbReference>
<feature type="compositionally biased region" description="Pro residues" evidence="1">
    <location>
        <begin position="17"/>
        <end position="26"/>
    </location>
</feature>
<dbReference type="Proteomes" id="UP001246372">
    <property type="component" value="Unassembled WGS sequence"/>
</dbReference>
<protein>
    <recommendedName>
        <fullName evidence="5">PEP-CTERM protein-sorting domain-containing protein</fullName>
    </recommendedName>
</protein>
<keyword evidence="2" id="KW-1133">Transmembrane helix</keyword>
<keyword evidence="2" id="KW-0472">Membrane</keyword>
<evidence type="ECO:0000256" key="2">
    <source>
        <dbReference type="SAM" id="Phobius"/>
    </source>
</evidence>
<evidence type="ECO:0000313" key="4">
    <source>
        <dbReference type="Proteomes" id="UP001246372"/>
    </source>
</evidence>
<accession>A0ABU3PDB5</accession>
<keyword evidence="4" id="KW-1185">Reference proteome</keyword>
<comment type="caution">
    <text evidence="3">The sequence shown here is derived from an EMBL/GenBank/DDBJ whole genome shotgun (WGS) entry which is preliminary data.</text>
</comment>
<evidence type="ECO:0008006" key="5">
    <source>
        <dbReference type="Google" id="ProtNLM"/>
    </source>
</evidence>
<feature type="region of interest" description="Disordered" evidence="1">
    <location>
        <begin position="1"/>
        <end position="54"/>
    </location>
</feature>
<organism evidence="3 4">
    <name type="scientific">Roseateles aquae</name>
    <dbReference type="NCBI Taxonomy" id="3077235"/>
    <lineage>
        <taxon>Bacteria</taxon>
        <taxon>Pseudomonadati</taxon>
        <taxon>Pseudomonadota</taxon>
        <taxon>Betaproteobacteria</taxon>
        <taxon>Burkholderiales</taxon>
        <taxon>Sphaerotilaceae</taxon>
        <taxon>Roseateles</taxon>
    </lineage>
</organism>